<dbReference type="PANTHER" id="PTHR15286">
    <property type="entry name" value="RAS-ASSOCIATING DOMAIN CONTAINING PROTEIN"/>
    <property type="match status" value="1"/>
</dbReference>
<feature type="compositionally biased region" description="Polar residues" evidence="2">
    <location>
        <begin position="267"/>
        <end position="278"/>
    </location>
</feature>
<feature type="compositionally biased region" description="Polar residues" evidence="2">
    <location>
        <begin position="366"/>
        <end position="381"/>
    </location>
</feature>
<dbReference type="InterPro" id="IPR033593">
    <property type="entry name" value="N-RASSF"/>
</dbReference>
<dbReference type="AlphaFoldDB" id="A0A8J2KBD3"/>
<dbReference type="GO" id="GO:0007165">
    <property type="term" value="P:signal transduction"/>
    <property type="evidence" value="ECO:0007669"/>
    <property type="project" value="InterPro"/>
</dbReference>
<feature type="compositionally biased region" description="Polar residues" evidence="2">
    <location>
        <begin position="93"/>
        <end position="105"/>
    </location>
</feature>
<sequence>MELKVWVEGIQRIVCGVNEKTTCQDVVYALAHATGKTGRFTLIERWRNSERLLAPNEQPLKVLLKWGEHSNDVQFILQWAPLDSSVPKAPTKNLETQNSDYSYGKNNPPLLASPPGSAQPNGTSSKRKSLPFSSNFGNLPSPDGGSMKRNDNLPPSVGVVRGIPQRMNEAVTNSSSSSAFEDPSTNGKVINTNNSGVNNKILSGGPESTFDGDGSSPGKKPKELNLSGPPPYREPPNPAKILTHSPVNVNSGSKGLPPYREPPPPNLNHQQVPPQQRASVSSSPVVQNNPPQSLPLLGSGIQSSNSSVNHMSGSGGHHGKNPAAFDTSSSATSSYPRFTEPYNVINFSKDKTENLDKWINKDHSVTNGDISASNQNGSLPKQAQAPPTNPQFQELVRLINLQREKLTSQHAEMTQYDAEIMFWEGKAREQQRHLEFITKEISRLELVSAQQESQVLSLLHLEEENDIVKQQSDNLKKDMDDLRTEFDKCEKELNTCKSKMGLLKNELMVQQSSMKQRQEEWMQREASTLAEIDRLKKELELARRETDAVTDLSGTLDMEVSTIEADLAGKKKQMERLINAMKEANLQSLSIQPPEELIDGGAHQRSGSTRPRRMIGSPRQLENAAPTRIPLLLHPSPLRHLLVLTLTFFIRRSDSLNVFIKKQLEPLAVNTLPTMCVLIKSILPSAASNVSP</sequence>
<feature type="region of interest" description="Disordered" evidence="2">
    <location>
        <begin position="88"/>
        <end position="333"/>
    </location>
</feature>
<dbReference type="EMBL" id="CAJVCH010242247">
    <property type="protein sequence ID" value="CAG7733042.1"/>
    <property type="molecule type" value="Genomic_DNA"/>
</dbReference>
<feature type="compositionally biased region" description="Low complexity" evidence="2">
    <location>
        <begin position="279"/>
        <end position="291"/>
    </location>
</feature>
<feature type="compositionally biased region" description="Polar residues" evidence="2">
    <location>
        <begin position="170"/>
        <end position="201"/>
    </location>
</feature>
<feature type="region of interest" description="Disordered" evidence="2">
    <location>
        <begin position="366"/>
        <end position="388"/>
    </location>
</feature>
<evidence type="ECO:0000259" key="3">
    <source>
        <dbReference type="PROSITE" id="PS50200"/>
    </source>
</evidence>
<evidence type="ECO:0000256" key="2">
    <source>
        <dbReference type="SAM" id="MobiDB-lite"/>
    </source>
</evidence>
<feature type="coiled-coil region" evidence="1">
    <location>
        <begin position="525"/>
        <end position="587"/>
    </location>
</feature>
<dbReference type="InterPro" id="IPR048945">
    <property type="entry name" value="RASSF8/10_RA"/>
</dbReference>
<dbReference type="OrthoDB" id="10051571at2759"/>
<dbReference type="InterPro" id="IPR048944">
    <property type="entry name" value="RASSF8_RA"/>
</dbReference>
<evidence type="ECO:0000313" key="4">
    <source>
        <dbReference type="EMBL" id="CAG7733042.1"/>
    </source>
</evidence>
<dbReference type="Proteomes" id="UP000708208">
    <property type="component" value="Unassembled WGS sequence"/>
</dbReference>
<proteinExistence type="predicted"/>
<dbReference type="InterPro" id="IPR000159">
    <property type="entry name" value="RA_dom"/>
</dbReference>
<dbReference type="CDD" id="cd16134">
    <property type="entry name" value="RA_RASSF8"/>
    <property type="match status" value="1"/>
</dbReference>
<dbReference type="PROSITE" id="PS50200">
    <property type="entry name" value="RA"/>
    <property type="match status" value="1"/>
</dbReference>
<keyword evidence="5" id="KW-1185">Reference proteome</keyword>
<name>A0A8J2KBD3_9HEXA</name>
<dbReference type="PANTHER" id="PTHR15286:SF6">
    <property type="entry name" value="GH01133P"/>
    <property type="match status" value="1"/>
</dbReference>
<comment type="caution">
    <text evidence="4">The sequence shown here is derived from an EMBL/GenBank/DDBJ whole genome shotgun (WGS) entry which is preliminary data.</text>
</comment>
<protein>
    <recommendedName>
        <fullName evidence="3">Ras-associating domain-containing protein</fullName>
    </recommendedName>
</protein>
<accession>A0A8J2KBD3</accession>
<feature type="compositionally biased region" description="Low complexity" evidence="2">
    <location>
        <begin position="303"/>
        <end position="312"/>
    </location>
</feature>
<evidence type="ECO:0000313" key="5">
    <source>
        <dbReference type="Proteomes" id="UP000708208"/>
    </source>
</evidence>
<keyword evidence="1" id="KW-0175">Coiled coil</keyword>
<feature type="domain" description="Ras-associating" evidence="3">
    <location>
        <begin position="1"/>
        <end position="82"/>
    </location>
</feature>
<feature type="coiled-coil region" evidence="1">
    <location>
        <begin position="458"/>
        <end position="499"/>
    </location>
</feature>
<dbReference type="SMART" id="SM00314">
    <property type="entry name" value="RA"/>
    <property type="match status" value="1"/>
</dbReference>
<evidence type="ECO:0000256" key="1">
    <source>
        <dbReference type="SAM" id="Coils"/>
    </source>
</evidence>
<feature type="compositionally biased region" description="Pro residues" evidence="2">
    <location>
        <begin position="228"/>
        <end position="238"/>
    </location>
</feature>
<dbReference type="Pfam" id="PF21712">
    <property type="entry name" value="RASSF8-10_RA"/>
    <property type="match status" value="1"/>
</dbReference>
<reference evidence="4" key="1">
    <citation type="submission" date="2021-06" db="EMBL/GenBank/DDBJ databases">
        <authorList>
            <person name="Hodson N. C."/>
            <person name="Mongue J. A."/>
            <person name="Jaron S. K."/>
        </authorList>
    </citation>
    <scope>NUCLEOTIDE SEQUENCE</scope>
</reference>
<feature type="region of interest" description="Disordered" evidence="2">
    <location>
        <begin position="597"/>
        <end position="621"/>
    </location>
</feature>
<gene>
    <name evidence="4" type="ORF">AFUS01_LOCUS21513</name>
</gene>
<organism evidence="4 5">
    <name type="scientific">Allacma fusca</name>
    <dbReference type="NCBI Taxonomy" id="39272"/>
    <lineage>
        <taxon>Eukaryota</taxon>
        <taxon>Metazoa</taxon>
        <taxon>Ecdysozoa</taxon>
        <taxon>Arthropoda</taxon>
        <taxon>Hexapoda</taxon>
        <taxon>Collembola</taxon>
        <taxon>Symphypleona</taxon>
        <taxon>Sminthuridae</taxon>
        <taxon>Allacma</taxon>
    </lineage>
</organism>